<name>A0A2N9G5B7_FAGSY</name>
<dbReference type="EMBL" id="OIVN01001464">
    <property type="protein sequence ID" value="SPC94264.1"/>
    <property type="molecule type" value="Genomic_DNA"/>
</dbReference>
<protein>
    <submittedName>
        <fullName evidence="1">Uncharacterized protein</fullName>
    </submittedName>
</protein>
<sequence>MADFEKDDIPMLSNTNRQLLDEHADSRFQRFASTTRSASISIPTNSMESYESETNLVGYTGPLRSERRTPFIQMSGPLYVSRKPESFFPVNQGVTGRKTVEPMAEKFPSSRGKDQNDWPNENYAAKNEHLLRSGQLGLCNDPYCTTCPTYHNYKPAQQKNSIASSVFDPKVFFLS</sequence>
<proteinExistence type="predicted"/>
<gene>
    <name evidence="1" type="ORF">FSB_LOCUS22146</name>
</gene>
<evidence type="ECO:0000313" key="1">
    <source>
        <dbReference type="EMBL" id="SPC94264.1"/>
    </source>
</evidence>
<organism evidence="1">
    <name type="scientific">Fagus sylvatica</name>
    <name type="common">Beechnut</name>
    <dbReference type="NCBI Taxonomy" id="28930"/>
    <lineage>
        <taxon>Eukaryota</taxon>
        <taxon>Viridiplantae</taxon>
        <taxon>Streptophyta</taxon>
        <taxon>Embryophyta</taxon>
        <taxon>Tracheophyta</taxon>
        <taxon>Spermatophyta</taxon>
        <taxon>Magnoliopsida</taxon>
        <taxon>eudicotyledons</taxon>
        <taxon>Gunneridae</taxon>
        <taxon>Pentapetalae</taxon>
        <taxon>rosids</taxon>
        <taxon>fabids</taxon>
        <taxon>Fagales</taxon>
        <taxon>Fagaceae</taxon>
        <taxon>Fagus</taxon>
    </lineage>
</organism>
<dbReference type="AlphaFoldDB" id="A0A2N9G5B7"/>
<reference evidence="1" key="1">
    <citation type="submission" date="2018-02" db="EMBL/GenBank/DDBJ databases">
        <authorList>
            <person name="Cohen D.B."/>
            <person name="Kent A.D."/>
        </authorList>
    </citation>
    <scope>NUCLEOTIDE SEQUENCE</scope>
</reference>
<accession>A0A2N9G5B7</accession>